<comment type="caution">
    <text evidence="2">The sequence shown here is derived from an EMBL/GenBank/DDBJ whole genome shotgun (WGS) entry which is preliminary data.</text>
</comment>
<dbReference type="InterPro" id="IPR051908">
    <property type="entry name" value="Ribosomal_N-acetyltransferase"/>
</dbReference>
<keyword evidence="3" id="KW-1185">Reference proteome</keyword>
<feature type="domain" description="N-acetyltransferase" evidence="1">
    <location>
        <begin position="27"/>
        <end position="172"/>
    </location>
</feature>
<dbReference type="InterPro" id="IPR000182">
    <property type="entry name" value="GNAT_dom"/>
</dbReference>
<dbReference type="Gene3D" id="3.40.630.30">
    <property type="match status" value="1"/>
</dbReference>
<dbReference type="RefSeq" id="WP_262853931.1">
    <property type="nucleotide sequence ID" value="NZ_JAOPKZ010000002.1"/>
</dbReference>
<dbReference type="SUPFAM" id="SSF55729">
    <property type="entry name" value="Acyl-CoA N-acyltransferases (Nat)"/>
    <property type="match status" value="1"/>
</dbReference>
<dbReference type="InterPro" id="IPR016181">
    <property type="entry name" value="Acyl_CoA_acyltransferase"/>
</dbReference>
<reference evidence="2 3" key="1">
    <citation type="journal article" date="2023" name="Int. J. Syst. Evol. Microbiol.">
        <title>Streptococcus sciuri sp. nov., Staphylococcus marylandisciuri sp. nov. and Staphylococcus americanisciuri sp. nov., isolated from faeces of eastern grey squirrel (Sciurus carolinensis).</title>
        <authorList>
            <person name="Volokhov D.V."/>
            <person name="Zagorodnyaya T.A."/>
            <person name="Furtak V.A."/>
            <person name="Nattanmai G."/>
            <person name="Randall L."/>
            <person name="Jose S."/>
            <person name="Gao Y."/>
            <person name="Eisenberg T."/>
            <person name="Delmonte P."/>
            <person name="Blom J."/>
            <person name="Mitchell K.K."/>
        </authorList>
    </citation>
    <scope>NUCLEOTIDE SEQUENCE [LARGE SCALE GENOMIC DNA]</scope>
    <source>
        <strain evidence="2 3">SQ8-PEA</strain>
    </source>
</reference>
<organism evidence="2 3">
    <name type="scientific">Staphylococcus marylandisciuri</name>
    <dbReference type="NCBI Taxonomy" id="2981529"/>
    <lineage>
        <taxon>Bacteria</taxon>
        <taxon>Bacillati</taxon>
        <taxon>Bacillota</taxon>
        <taxon>Bacilli</taxon>
        <taxon>Bacillales</taxon>
        <taxon>Staphylococcaceae</taxon>
        <taxon>Staphylococcus</taxon>
    </lineage>
</organism>
<sequence>MKKYLSIAVDDHIFLVQPEMTMSEQLFQTIQANLSYLKTYLSFIHEDMSLDEEKDYLKMMIEQQAQGTGRLFVIYYEDELIGTIDLHHIDKEHAYAEVGYWIAAEYSGKQIITKCLETVKMFAFSTLRLNKLIIYADIENLASGRVALKAGFKHVGELKQHILVHGMYRSLNIFECLNMSDSE</sequence>
<dbReference type="PANTHER" id="PTHR43441:SF11">
    <property type="entry name" value="RIBOSOMAL-PROTEIN-SERINE ACETYLTRANSFERASE"/>
    <property type="match status" value="1"/>
</dbReference>
<accession>A0ABT2QN07</accession>
<evidence type="ECO:0000313" key="3">
    <source>
        <dbReference type="Proteomes" id="UP001209553"/>
    </source>
</evidence>
<name>A0ABT2QN07_9STAP</name>
<dbReference type="PROSITE" id="PS51186">
    <property type="entry name" value="GNAT"/>
    <property type="match status" value="1"/>
</dbReference>
<protein>
    <submittedName>
        <fullName evidence="2">GNAT family N-acetyltransferase</fullName>
    </submittedName>
</protein>
<proteinExistence type="predicted"/>
<dbReference type="EMBL" id="JAOPKZ010000002">
    <property type="protein sequence ID" value="MCU5745358.1"/>
    <property type="molecule type" value="Genomic_DNA"/>
</dbReference>
<evidence type="ECO:0000259" key="1">
    <source>
        <dbReference type="PROSITE" id="PS51186"/>
    </source>
</evidence>
<dbReference type="PANTHER" id="PTHR43441">
    <property type="entry name" value="RIBOSOMAL-PROTEIN-SERINE ACETYLTRANSFERASE"/>
    <property type="match status" value="1"/>
</dbReference>
<evidence type="ECO:0000313" key="2">
    <source>
        <dbReference type="EMBL" id="MCU5745358.1"/>
    </source>
</evidence>
<dbReference type="Pfam" id="PF13302">
    <property type="entry name" value="Acetyltransf_3"/>
    <property type="match status" value="1"/>
</dbReference>
<dbReference type="Proteomes" id="UP001209553">
    <property type="component" value="Unassembled WGS sequence"/>
</dbReference>
<gene>
    <name evidence="2" type="ORF">N9R04_01315</name>
</gene>